<dbReference type="PANTHER" id="PTHR46910:SF38">
    <property type="entry name" value="ZN(2)-C6 FUNGAL-TYPE DOMAIN-CONTAINING PROTEIN"/>
    <property type="match status" value="1"/>
</dbReference>
<reference evidence="5" key="1">
    <citation type="submission" date="2023-03" db="EMBL/GenBank/DDBJ databases">
        <title>Massive genome expansion in bonnet fungi (Mycena s.s.) driven by repeated elements and novel gene families across ecological guilds.</title>
        <authorList>
            <consortium name="Lawrence Berkeley National Laboratory"/>
            <person name="Harder C.B."/>
            <person name="Miyauchi S."/>
            <person name="Viragh M."/>
            <person name="Kuo A."/>
            <person name="Thoen E."/>
            <person name="Andreopoulos B."/>
            <person name="Lu D."/>
            <person name="Skrede I."/>
            <person name="Drula E."/>
            <person name="Henrissat B."/>
            <person name="Morin E."/>
            <person name="Kohler A."/>
            <person name="Barry K."/>
            <person name="LaButti K."/>
            <person name="Morin E."/>
            <person name="Salamov A."/>
            <person name="Lipzen A."/>
            <person name="Mereny Z."/>
            <person name="Hegedus B."/>
            <person name="Baldrian P."/>
            <person name="Stursova M."/>
            <person name="Weitz H."/>
            <person name="Taylor A."/>
            <person name="Grigoriev I.V."/>
            <person name="Nagy L.G."/>
            <person name="Martin F."/>
            <person name="Kauserud H."/>
        </authorList>
    </citation>
    <scope>NUCLEOTIDE SEQUENCE</scope>
    <source>
        <strain evidence="5">9144</strain>
    </source>
</reference>
<comment type="caution">
    <text evidence="5">The sequence shown here is derived from an EMBL/GenBank/DDBJ whole genome shotgun (WGS) entry which is preliminary data.</text>
</comment>
<dbReference type="PROSITE" id="PS50048">
    <property type="entry name" value="ZN2_CY6_FUNGAL_2"/>
    <property type="match status" value="1"/>
</dbReference>
<evidence type="ECO:0000259" key="4">
    <source>
        <dbReference type="PROSITE" id="PS50048"/>
    </source>
</evidence>
<dbReference type="Pfam" id="PF00172">
    <property type="entry name" value="Zn_clus"/>
    <property type="match status" value="1"/>
</dbReference>
<dbReference type="Pfam" id="PF04082">
    <property type="entry name" value="Fungal_trans"/>
    <property type="match status" value="1"/>
</dbReference>
<keyword evidence="1" id="KW-0479">Metal-binding</keyword>
<dbReference type="PROSITE" id="PS00463">
    <property type="entry name" value="ZN2_CY6_FUNGAL_1"/>
    <property type="match status" value="1"/>
</dbReference>
<dbReference type="Proteomes" id="UP001219525">
    <property type="component" value="Unassembled WGS sequence"/>
</dbReference>
<protein>
    <submittedName>
        <fullName evidence="5">Fungal-specific transcription factor domain-containing protein</fullName>
    </submittedName>
</protein>
<dbReference type="SMART" id="SM00066">
    <property type="entry name" value="GAL4"/>
    <property type="match status" value="1"/>
</dbReference>
<dbReference type="AlphaFoldDB" id="A0AAD6VPI4"/>
<keyword evidence="2" id="KW-0539">Nucleus</keyword>
<feature type="domain" description="Zn(2)-C6 fungal-type" evidence="4">
    <location>
        <begin position="15"/>
        <end position="48"/>
    </location>
</feature>
<dbReference type="SMART" id="SM00906">
    <property type="entry name" value="Fungal_trans"/>
    <property type="match status" value="1"/>
</dbReference>
<dbReference type="InterPro" id="IPR036864">
    <property type="entry name" value="Zn2-C6_fun-type_DNA-bd_sf"/>
</dbReference>
<name>A0AAD6VPI4_9AGAR</name>
<dbReference type="Gene3D" id="4.10.240.10">
    <property type="entry name" value="Zn(2)-C6 fungal-type DNA-binding domain"/>
    <property type="match status" value="1"/>
</dbReference>
<gene>
    <name evidence="5" type="ORF">GGX14DRAFT_695962</name>
</gene>
<sequence length="742" mass="84009">MLPSSPTRVRKLERACDSCRRRKTKCDGSKMQDSVCSNCRSAHKPCTYLEASAPRGPPKAYVTSLEDRLAQLEDLLQQVRPDTDFSAEIGPPIPRGSWKEEGGSPPVASTSRHQHRESSSRPSLCFLTHLALNTHEADSDSDGFSSSDSEHMYEGFAGGFQRLTLTGDKEINNRYHGKSSVVSLIDMTRRYKELYMSDTVGGEVEHRSTCLPRPAEENSPPFKRPEYWLAHPWEIQWECPEIEDDSLLASVFEEFPPPSLASELIDLYFVHSNSQLPVLHRPTFERQFRDKLYHRYTWFSCVCLGIFAVASRWSNDPLVLPRKCKRTASGDLDWTCAGWHYYSIAMGILRIRQSLLYPARLEEIQMFSLLAAFLRGTASANHAAAWVFINIGMRKAQDVGAHRKRVYGDAPNAEGELWKRAFWCLVAYDRYGSALLGRPCASEEEDFDLDPCLEVDDQFWETTPTFRQPREVPCRLSYFTLWVRLSQIVTFIVKTIYSVHNPRALLGRIAKVRTDEVMAQLTRALREWLHSVPEYLRWSPHIDDVELSNQSASLQVTYHLVEMLMYRAFIPPVQSPSSPAAQSPHIHSTFPALSYCIRAARSCARIIEVQLPRGWTNTPLLITVSQLSATVLTLGVWDAKVKDPESEDIKPPAIASLMDDIAILIGALRSVESRWETVPNLIRGLKDALPKEPFKEGTGVISTSHLAEPRGMYTFDDHGPLLSSARTSSVHPHYTQFDHPSI</sequence>
<proteinExistence type="predicted"/>
<dbReference type="PANTHER" id="PTHR46910">
    <property type="entry name" value="TRANSCRIPTION FACTOR PDR1"/>
    <property type="match status" value="1"/>
</dbReference>
<dbReference type="EMBL" id="JARJCW010000013">
    <property type="protein sequence ID" value="KAJ7218003.1"/>
    <property type="molecule type" value="Genomic_DNA"/>
</dbReference>
<dbReference type="InterPro" id="IPR001138">
    <property type="entry name" value="Zn2Cys6_DnaBD"/>
</dbReference>
<dbReference type="GO" id="GO:0000981">
    <property type="term" value="F:DNA-binding transcription factor activity, RNA polymerase II-specific"/>
    <property type="evidence" value="ECO:0007669"/>
    <property type="project" value="InterPro"/>
</dbReference>
<keyword evidence="6" id="KW-1185">Reference proteome</keyword>
<dbReference type="GO" id="GO:0006351">
    <property type="term" value="P:DNA-templated transcription"/>
    <property type="evidence" value="ECO:0007669"/>
    <property type="project" value="InterPro"/>
</dbReference>
<feature type="region of interest" description="Disordered" evidence="3">
    <location>
        <begin position="83"/>
        <end position="121"/>
    </location>
</feature>
<dbReference type="SUPFAM" id="SSF57701">
    <property type="entry name" value="Zn2/Cys6 DNA-binding domain"/>
    <property type="match status" value="1"/>
</dbReference>
<dbReference type="InterPro" id="IPR050987">
    <property type="entry name" value="AtrR-like"/>
</dbReference>
<evidence type="ECO:0000256" key="3">
    <source>
        <dbReference type="SAM" id="MobiDB-lite"/>
    </source>
</evidence>
<dbReference type="GO" id="GO:0003677">
    <property type="term" value="F:DNA binding"/>
    <property type="evidence" value="ECO:0007669"/>
    <property type="project" value="InterPro"/>
</dbReference>
<evidence type="ECO:0000256" key="2">
    <source>
        <dbReference type="ARBA" id="ARBA00023242"/>
    </source>
</evidence>
<evidence type="ECO:0000313" key="5">
    <source>
        <dbReference type="EMBL" id="KAJ7218003.1"/>
    </source>
</evidence>
<evidence type="ECO:0000256" key="1">
    <source>
        <dbReference type="ARBA" id="ARBA00022723"/>
    </source>
</evidence>
<accession>A0AAD6VPI4</accession>
<dbReference type="InterPro" id="IPR007219">
    <property type="entry name" value="XnlR_reg_dom"/>
</dbReference>
<organism evidence="5 6">
    <name type="scientific">Mycena pura</name>
    <dbReference type="NCBI Taxonomy" id="153505"/>
    <lineage>
        <taxon>Eukaryota</taxon>
        <taxon>Fungi</taxon>
        <taxon>Dikarya</taxon>
        <taxon>Basidiomycota</taxon>
        <taxon>Agaricomycotina</taxon>
        <taxon>Agaricomycetes</taxon>
        <taxon>Agaricomycetidae</taxon>
        <taxon>Agaricales</taxon>
        <taxon>Marasmiineae</taxon>
        <taxon>Mycenaceae</taxon>
        <taxon>Mycena</taxon>
    </lineage>
</organism>
<dbReference type="CDD" id="cd00067">
    <property type="entry name" value="GAL4"/>
    <property type="match status" value="1"/>
</dbReference>
<dbReference type="CDD" id="cd12148">
    <property type="entry name" value="fungal_TF_MHR"/>
    <property type="match status" value="1"/>
</dbReference>
<dbReference type="GO" id="GO:0008270">
    <property type="term" value="F:zinc ion binding"/>
    <property type="evidence" value="ECO:0007669"/>
    <property type="project" value="InterPro"/>
</dbReference>
<evidence type="ECO:0000313" key="6">
    <source>
        <dbReference type="Proteomes" id="UP001219525"/>
    </source>
</evidence>